<evidence type="ECO:0008006" key="3">
    <source>
        <dbReference type="Google" id="ProtNLM"/>
    </source>
</evidence>
<protein>
    <recommendedName>
        <fullName evidence="3">Na/Pi cotransporter family protein</fullName>
    </recommendedName>
</protein>
<dbReference type="Proteomes" id="UP000298284">
    <property type="component" value="Unassembled WGS sequence"/>
</dbReference>
<dbReference type="EMBL" id="SRKZ01000008">
    <property type="protein sequence ID" value="TGD77603.1"/>
    <property type="molecule type" value="Genomic_DNA"/>
</dbReference>
<keyword evidence="2" id="KW-1185">Reference proteome</keyword>
<name>A0A4Z0MD04_9BACT</name>
<evidence type="ECO:0000313" key="1">
    <source>
        <dbReference type="EMBL" id="TGD77603.1"/>
    </source>
</evidence>
<comment type="caution">
    <text evidence="1">The sequence shown here is derived from an EMBL/GenBank/DDBJ whole genome shotgun (WGS) entry which is preliminary data.</text>
</comment>
<dbReference type="RefSeq" id="WP_135532789.1">
    <property type="nucleotide sequence ID" value="NZ_SRKZ01000008.1"/>
</dbReference>
<evidence type="ECO:0000313" key="2">
    <source>
        <dbReference type="Proteomes" id="UP000298284"/>
    </source>
</evidence>
<dbReference type="AlphaFoldDB" id="A0A4Z0MD04"/>
<proteinExistence type="predicted"/>
<organism evidence="1 2">
    <name type="scientific">Hymenobacter wooponensis</name>
    <dbReference type="NCBI Taxonomy" id="1525360"/>
    <lineage>
        <taxon>Bacteria</taxon>
        <taxon>Pseudomonadati</taxon>
        <taxon>Bacteroidota</taxon>
        <taxon>Cytophagia</taxon>
        <taxon>Cytophagales</taxon>
        <taxon>Hymenobacteraceae</taxon>
        <taxon>Hymenobacter</taxon>
    </lineage>
</organism>
<sequence>MVGLAGQAEVSRQIAHAHVLFNVAGVLVFAPLVPLCQRLLDAWLPDQGVGKQAFQVQPV</sequence>
<gene>
    <name evidence="1" type="ORF">EU557_22780</name>
</gene>
<reference evidence="1 2" key="1">
    <citation type="submission" date="2019-04" db="EMBL/GenBank/DDBJ databases">
        <authorList>
            <person name="Feng G."/>
            <person name="Zhang J."/>
            <person name="Zhu H."/>
        </authorList>
    </citation>
    <scope>NUCLEOTIDE SEQUENCE [LARGE SCALE GENOMIC DNA]</scope>
    <source>
        <strain evidence="1 2">JCM 19491</strain>
    </source>
</reference>
<accession>A0A4Z0MD04</accession>
<dbReference type="OrthoDB" id="9763003at2"/>